<keyword evidence="7 10" id="KW-0406">Ion transport</keyword>
<comment type="caution">
    <text evidence="11">The sequence shown here is derived from an EMBL/GenBank/DDBJ whole genome shotgun (WGS) entry which is preliminary data.</text>
</comment>
<evidence type="ECO:0000256" key="2">
    <source>
        <dbReference type="ARBA" id="ARBA00007254"/>
    </source>
</evidence>
<keyword evidence="3 10" id="KW-0813">Transport</keyword>
<gene>
    <name evidence="10 11" type="primary">mscL</name>
    <name evidence="11" type="ORF">GCM10023165_01630</name>
</gene>
<dbReference type="Gene3D" id="1.10.1200.120">
    <property type="entry name" value="Large-conductance mechanosensitive channel, MscL, domain 1"/>
    <property type="match status" value="1"/>
</dbReference>
<dbReference type="PRINTS" id="PR01264">
    <property type="entry name" value="MECHCHANNEL"/>
</dbReference>
<dbReference type="Pfam" id="PF01741">
    <property type="entry name" value="MscL"/>
    <property type="match status" value="1"/>
</dbReference>
<keyword evidence="8 10" id="KW-0472">Membrane</keyword>
<dbReference type="EMBL" id="BAABGJ010000001">
    <property type="protein sequence ID" value="GAA4328960.1"/>
    <property type="molecule type" value="Genomic_DNA"/>
</dbReference>
<comment type="function">
    <text evidence="10">Channel that opens in response to stretch forces in the membrane lipid bilayer. May participate in the regulation of osmotic pressure changes within the cell.</text>
</comment>
<keyword evidence="5 10" id="KW-0812">Transmembrane</keyword>
<evidence type="ECO:0000256" key="1">
    <source>
        <dbReference type="ARBA" id="ARBA00004651"/>
    </source>
</evidence>
<evidence type="ECO:0000313" key="11">
    <source>
        <dbReference type="EMBL" id="GAA4328960.1"/>
    </source>
</evidence>
<evidence type="ECO:0000256" key="4">
    <source>
        <dbReference type="ARBA" id="ARBA00022475"/>
    </source>
</evidence>
<dbReference type="PROSITE" id="PS01327">
    <property type="entry name" value="MSCL"/>
    <property type="match status" value="1"/>
</dbReference>
<evidence type="ECO:0000256" key="10">
    <source>
        <dbReference type="HAMAP-Rule" id="MF_00115"/>
    </source>
</evidence>
<comment type="subunit">
    <text evidence="10">Homopentamer.</text>
</comment>
<evidence type="ECO:0000256" key="6">
    <source>
        <dbReference type="ARBA" id="ARBA00022989"/>
    </source>
</evidence>
<keyword evidence="9 10" id="KW-0407">Ion channel</keyword>
<organism evidence="11 12">
    <name type="scientific">Variovorax defluvii</name>
    <dbReference type="NCBI Taxonomy" id="913761"/>
    <lineage>
        <taxon>Bacteria</taxon>
        <taxon>Pseudomonadati</taxon>
        <taxon>Pseudomonadota</taxon>
        <taxon>Betaproteobacteria</taxon>
        <taxon>Burkholderiales</taxon>
        <taxon>Comamonadaceae</taxon>
        <taxon>Variovorax</taxon>
    </lineage>
</organism>
<reference evidence="12" key="1">
    <citation type="journal article" date="2019" name="Int. J. Syst. Evol. Microbiol.">
        <title>The Global Catalogue of Microorganisms (GCM) 10K type strain sequencing project: providing services to taxonomists for standard genome sequencing and annotation.</title>
        <authorList>
            <consortium name="The Broad Institute Genomics Platform"/>
            <consortium name="The Broad Institute Genome Sequencing Center for Infectious Disease"/>
            <person name="Wu L."/>
            <person name="Ma J."/>
        </authorList>
    </citation>
    <scope>NUCLEOTIDE SEQUENCE [LARGE SCALE GENOMIC DNA]</scope>
    <source>
        <strain evidence="12">JCM 17804</strain>
    </source>
</reference>
<keyword evidence="6 10" id="KW-1133">Transmembrane helix</keyword>
<evidence type="ECO:0000256" key="8">
    <source>
        <dbReference type="ARBA" id="ARBA00023136"/>
    </source>
</evidence>
<keyword evidence="12" id="KW-1185">Reference proteome</keyword>
<comment type="similarity">
    <text evidence="2 10">Belongs to the MscL family.</text>
</comment>
<name>A0ABP8GRL6_9BURK</name>
<evidence type="ECO:0000256" key="9">
    <source>
        <dbReference type="ARBA" id="ARBA00023303"/>
    </source>
</evidence>
<dbReference type="SUPFAM" id="SSF81330">
    <property type="entry name" value="Gated mechanosensitive channel"/>
    <property type="match status" value="1"/>
</dbReference>
<evidence type="ECO:0000256" key="5">
    <source>
        <dbReference type="ARBA" id="ARBA00022692"/>
    </source>
</evidence>
<proteinExistence type="inferred from homology"/>
<evidence type="ECO:0000256" key="3">
    <source>
        <dbReference type="ARBA" id="ARBA00022448"/>
    </source>
</evidence>
<accession>A0ABP8GRL6</accession>
<evidence type="ECO:0000256" key="7">
    <source>
        <dbReference type="ARBA" id="ARBA00023065"/>
    </source>
</evidence>
<dbReference type="InterPro" id="IPR001185">
    <property type="entry name" value="MS_channel"/>
</dbReference>
<dbReference type="InterPro" id="IPR037673">
    <property type="entry name" value="MSC/AndL"/>
</dbReference>
<dbReference type="NCBIfam" id="NF010557">
    <property type="entry name" value="PRK13952.1"/>
    <property type="match status" value="1"/>
</dbReference>
<keyword evidence="4 10" id="KW-1003">Cell membrane</keyword>
<dbReference type="InterPro" id="IPR019823">
    <property type="entry name" value="Mechanosensitive_channel_CS"/>
</dbReference>
<dbReference type="InterPro" id="IPR036019">
    <property type="entry name" value="MscL_channel"/>
</dbReference>
<dbReference type="NCBIfam" id="TIGR00220">
    <property type="entry name" value="mscL"/>
    <property type="match status" value="1"/>
</dbReference>
<feature type="transmembrane region" description="Helical" evidence="10">
    <location>
        <begin position="87"/>
        <end position="109"/>
    </location>
</feature>
<keyword evidence="10" id="KW-0997">Cell inner membrane</keyword>
<feature type="transmembrane region" description="Helical" evidence="10">
    <location>
        <begin position="13"/>
        <end position="32"/>
    </location>
</feature>
<sequence>MTGMSFMKEFREFAVKGNVIDLAVGVIIGAAFGKIVDSIVSDIIMPIVGLVFGKLDFSNLYVVLGTIPPNVPNTLADLKKAGVPVLAYGNFITIVVNFVILAFIIFMMVKQINRLRRKEEAAPAPAAPPEDIVLLREIRDSLKHP</sequence>
<dbReference type="NCBIfam" id="NF001843">
    <property type="entry name" value="PRK00567.1-4"/>
    <property type="match status" value="1"/>
</dbReference>
<evidence type="ECO:0000313" key="12">
    <source>
        <dbReference type="Proteomes" id="UP001500975"/>
    </source>
</evidence>
<protein>
    <recommendedName>
        <fullName evidence="10">Large-conductance mechanosensitive channel</fullName>
    </recommendedName>
</protein>
<comment type="subcellular location">
    <subcellularLocation>
        <location evidence="10">Cell inner membrane</location>
        <topology evidence="10">Multi-pass membrane protein</topology>
    </subcellularLocation>
    <subcellularLocation>
        <location evidence="1">Cell membrane</location>
        <topology evidence="1">Multi-pass membrane protein</topology>
    </subcellularLocation>
</comment>
<dbReference type="Proteomes" id="UP001500975">
    <property type="component" value="Unassembled WGS sequence"/>
</dbReference>
<dbReference type="HAMAP" id="MF_00115">
    <property type="entry name" value="MscL"/>
    <property type="match status" value="1"/>
</dbReference>
<dbReference type="PANTHER" id="PTHR30266">
    <property type="entry name" value="MECHANOSENSITIVE CHANNEL MSCL"/>
    <property type="match status" value="1"/>
</dbReference>
<dbReference type="PANTHER" id="PTHR30266:SF2">
    <property type="entry name" value="LARGE-CONDUCTANCE MECHANOSENSITIVE CHANNEL"/>
    <property type="match status" value="1"/>
</dbReference>